<dbReference type="PROSITE" id="PS51849">
    <property type="entry name" value="RSGI_N"/>
    <property type="match status" value="1"/>
</dbReference>
<feature type="compositionally biased region" description="Basic and acidic residues" evidence="6">
    <location>
        <begin position="319"/>
        <end position="338"/>
    </location>
</feature>
<evidence type="ECO:0000256" key="3">
    <source>
        <dbReference type="ARBA" id="ARBA00022692"/>
    </source>
</evidence>
<dbReference type="Pfam" id="PF23750">
    <property type="entry name" value="RsgI_M"/>
    <property type="match status" value="1"/>
</dbReference>
<keyword evidence="4 7" id="KW-1133">Transmembrane helix</keyword>
<evidence type="ECO:0000256" key="5">
    <source>
        <dbReference type="ARBA" id="ARBA00023136"/>
    </source>
</evidence>
<keyword evidence="5 7" id="KW-0472">Membrane</keyword>
<evidence type="ECO:0000256" key="2">
    <source>
        <dbReference type="ARBA" id="ARBA00022475"/>
    </source>
</evidence>
<feature type="region of interest" description="Disordered" evidence="6">
    <location>
        <begin position="227"/>
        <end position="338"/>
    </location>
</feature>
<keyword evidence="3 7" id="KW-0812">Transmembrane</keyword>
<protein>
    <recommendedName>
        <fullName evidence="8">RsgI N-terminal anti-sigma domain-containing protein</fullName>
    </recommendedName>
</protein>
<evidence type="ECO:0000256" key="1">
    <source>
        <dbReference type="ARBA" id="ARBA00004162"/>
    </source>
</evidence>
<reference evidence="9 10" key="1">
    <citation type="submission" date="2023-07" db="EMBL/GenBank/DDBJ databases">
        <title>Genomic Encyclopedia of Type Strains, Phase IV (KMG-IV): sequencing the most valuable type-strain genomes for metagenomic binning, comparative biology and taxonomic classification.</title>
        <authorList>
            <person name="Goeker M."/>
        </authorList>
    </citation>
    <scope>NUCLEOTIDE SEQUENCE [LARGE SCALE GENOMIC DNA]</scope>
    <source>
        <strain evidence="9 10">DSM 19092</strain>
    </source>
</reference>
<evidence type="ECO:0000313" key="10">
    <source>
        <dbReference type="Proteomes" id="UP001225646"/>
    </source>
</evidence>
<evidence type="ECO:0000256" key="6">
    <source>
        <dbReference type="SAM" id="MobiDB-lite"/>
    </source>
</evidence>
<gene>
    <name evidence="9" type="ORF">J2S06_001367</name>
</gene>
<dbReference type="InterPro" id="IPR024449">
    <property type="entry name" value="Anti-sigma_RsgI_N"/>
</dbReference>
<evidence type="ECO:0000256" key="4">
    <source>
        <dbReference type="ARBA" id="ARBA00022989"/>
    </source>
</evidence>
<dbReference type="InterPro" id="IPR055431">
    <property type="entry name" value="RsgI_M"/>
</dbReference>
<feature type="compositionally biased region" description="Basic and acidic residues" evidence="6">
    <location>
        <begin position="227"/>
        <end position="306"/>
    </location>
</feature>
<comment type="subcellular location">
    <subcellularLocation>
        <location evidence="1">Cell membrane</location>
        <topology evidence="1">Single-pass membrane protein</topology>
    </subcellularLocation>
</comment>
<proteinExistence type="predicted"/>
<sequence>MKRGVVVEIHHQFVTVITNDGQFVKTKRTRENYQLGEEVTFYPGHELESESNRASITSWRLLKLPVISIFALVFMLLMIFPFFQKTDAYAYMTIDINPSFELEIDDDFQVYQIYAFNEEAKSILAQLKNWKNKSFQVVTKKIIKETIKAGYLKEKQEVLITTVVKDEEKKENVQFKNELEEVKNTLKKENIGITMIESDVKTREKAQKKGISTGKYMEEYLNENKENSSFKLKEKNEKVQTNQERKASDVHNKLELIEERKSSNGKEKTVPAEESKSSIAKEKNALNPNEKERPITKEERKERKNNIETSHPIPKNKKKDYEQHPVTKQRQEKKKEMK</sequence>
<accession>A0ABT9VMU1</accession>
<evidence type="ECO:0000313" key="9">
    <source>
        <dbReference type="EMBL" id="MDQ0162291.1"/>
    </source>
</evidence>
<evidence type="ECO:0000256" key="7">
    <source>
        <dbReference type="SAM" id="Phobius"/>
    </source>
</evidence>
<dbReference type="Proteomes" id="UP001225646">
    <property type="component" value="Unassembled WGS sequence"/>
</dbReference>
<organism evidence="9 10">
    <name type="scientific">Aeribacillus alveayuensis</name>
    <dbReference type="NCBI Taxonomy" id="279215"/>
    <lineage>
        <taxon>Bacteria</taxon>
        <taxon>Bacillati</taxon>
        <taxon>Bacillota</taxon>
        <taxon>Bacilli</taxon>
        <taxon>Bacillales</taxon>
        <taxon>Bacillaceae</taxon>
        <taxon>Aeribacillus</taxon>
    </lineage>
</organism>
<comment type="caution">
    <text evidence="9">The sequence shown here is derived from an EMBL/GenBank/DDBJ whole genome shotgun (WGS) entry which is preliminary data.</text>
</comment>
<keyword evidence="2" id="KW-1003">Cell membrane</keyword>
<feature type="transmembrane region" description="Helical" evidence="7">
    <location>
        <begin position="61"/>
        <end position="83"/>
    </location>
</feature>
<name>A0ABT9VMU1_9BACI</name>
<feature type="domain" description="RsgI N-terminal anti-sigma" evidence="8">
    <location>
        <begin position="2"/>
        <end position="50"/>
    </location>
</feature>
<dbReference type="Pfam" id="PF12791">
    <property type="entry name" value="RsgI_N"/>
    <property type="match status" value="1"/>
</dbReference>
<dbReference type="RefSeq" id="WP_419151767.1">
    <property type="nucleotide sequence ID" value="NZ_JAUSTR010000003.1"/>
</dbReference>
<dbReference type="EMBL" id="JAUSTR010000003">
    <property type="protein sequence ID" value="MDQ0162291.1"/>
    <property type="molecule type" value="Genomic_DNA"/>
</dbReference>
<evidence type="ECO:0000259" key="8">
    <source>
        <dbReference type="PROSITE" id="PS51849"/>
    </source>
</evidence>
<keyword evidence="10" id="KW-1185">Reference proteome</keyword>